<dbReference type="InParanoid" id="A0A5J5F3R8"/>
<dbReference type="EMBL" id="VXIS01000041">
    <property type="protein sequence ID" value="KAA8910925.1"/>
    <property type="molecule type" value="Genomic_DNA"/>
</dbReference>
<dbReference type="Proteomes" id="UP000326924">
    <property type="component" value="Unassembled WGS sequence"/>
</dbReference>
<reference evidence="1 2" key="1">
    <citation type="submission" date="2019-09" db="EMBL/GenBank/DDBJ databases">
        <title>Draft genome of the ectomycorrhizal ascomycete Sphaerosporella brunnea.</title>
        <authorList>
            <consortium name="DOE Joint Genome Institute"/>
            <person name="Benucci G.M."/>
            <person name="Marozzi G."/>
            <person name="Antonielli L."/>
            <person name="Sanchez S."/>
            <person name="Marco P."/>
            <person name="Wang X."/>
            <person name="Falini L.B."/>
            <person name="Barry K."/>
            <person name="Haridas S."/>
            <person name="Lipzen A."/>
            <person name="Labutti K."/>
            <person name="Grigoriev I.V."/>
            <person name="Murat C."/>
            <person name="Martin F."/>
            <person name="Albertini E."/>
            <person name="Donnini D."/>
            <person name="Bonito G."/>
        </authorList>
    </citation>
    <scope>NUCLEOTIDE SEQUENCE [LARGE SCALE GENOMIC DNA]</scope>
    <source>
        <strain evidence="1 2">Sb_GMNB300</strain>
    </source>
</reference>
<gene>
    <name evidence="1" type="ORF">FN846DRAFT_888131</name>
</gene>
<evidence type="ECO:0000313" key="1">
    <source>
        <dbReference type="EMBL" id="KAA8910925.1"/>
    </source>
</evidence>
<name>A0A5J5F3R8_9PEZI</name>
<evidence type="ECO:0000313" key="2">
    <source>
        <dbReference type="Proteomes" id="UP000326924"/>
    </source>
</evidence>
<dbReference type="AlphaFoldDB" id="A0A5J5F3R8"/>
<evidence type="ECO:0008006" key="3">
    <source>
        <dbReference type="Google" id="ProtNLM"/>
    </source>
</evidence>
<keyword evidence="2" id="KW-1185">Reference proteome</keyword>
<proteinExistence type="predicted"/>
<comment type="caution">
    <text evidence="1">The sequence shown here is derived from an EMBL/GenBank/DDBJ whole genome shotgun (WGS) entry which is preliminary data.</text>
</comment>
<organism evidence="1 2">
    <name type="scientific">Sphaerosporella brunnea</name>
    <dbReference type="NCBI Taxonomy" id="1250544"/>
    <lineage>
        <taxon>Eukaryota</taxon>
        <taxon>Fungi</taxon>
        <taxon>Dikarya</taxon>
        <taxon>Ascomycota</taxon>
        <taxon>Pezizomycotina</taxon>
        <taxon>Pezizomycetes</taxon>
        <taxon>Pezizales</taxon>
        <taxon>Pyronemataceae</taxon>
        <taxon>Sphaerosporella</taxon>
    </lineage>
</organism>
<sequence length="273" mass="30607">MANLATLPRDLHFEILSHLATASLWGPHPFVTLSQQCRRLHHSVEGFCQHLLHLPSHSASAHVLPPTRSSLARYLTSTAVPCRICNSRTHGMGSLNPAVTGICSAGCDRALNRNYISLTQAAADFGVPESYARVNVGRRLPGTPNWMVREKVAEFALFFHAGRELRGFFAARRRLRRSAGSENEARILLAEVCENRRKELAAVGLSGRELEEELAFRLEEWRGANKDLLTAAIERRPWNEDILVENAEVYRIMKEGVELALARIEKLAKPRDE</sequence>
<protein>
    <recommendedName>
        <fullName evidence="3">F-box domain-containing protein</fullName>
    </recommendedName>
</protein>
<accession>A0A5J5F3R8</accession>